<dbReference type="Pfam" id="PF06461">
    <property type="entry name" value="CHDII_SANT-like"/>
    <property type="match status" value="1"/>
</dbReference>
<reference evidence="13 14" key="1">
    <citation type="journal article" date="2021" name="Elife">
        <title>Chloroplast acquisition without the gene transfer in kleptoplastic sea slugs, Plakobranchus ocellatus.</title>
        <authorList>
            <person name="Maeda T."/>
            <person name="Takahashi S."/>
            <person name="Yoshida T."/>
            <person name="Shimamura S."/>
            <person name="Takaki Y."/>
            <person name="Nagai Y."/>
            <person name="Toyoda A."/>
            <person name="Suzuki Y."/>
            <person name="Arimoto A."/>
            <person name="Ishii H."/>
            <person name="Satoh N."/>
            <person name="Nishiyama T."/>
            <person name="Hasebe M."/>
            <person name="Maruyama T."/>
            <person name="Minagawa J."/>
            <person name="Obokata J."/>
            <person name="Shigenobu S."/>
        </authorList>
    </citation>
    <scope>NUCLEOTIDE SEQUENCE [LARGE SCALE GENOMIC DNA]</scope>
</reference>
<dbReference type="FunFam" id="3.40.50.300:FF:000015">
    <property type="entry name" value="chromodomain-helicase-DNA-binding protein 9 isoform X1"/>
    <property type="match status" value="1"/>
</dbReference>
<dbReference type="PROSITE" id="PS00690">
    <property type="entry name" value="DEAH_ATP_HELICASE"/>
    <property type="match status" value="1"/>
</dbReference>
<dbReference type="Gene3D" id="1.10.10.60">
    <property type="entry name" value="Homeodomain-like"/>
    <property type="match status" value="1"/>
</dbReference>
<dbReference type="SMART" id="SM00490">
    <property type="entry name" value="HELICc"/>
    <property type="match status" value="1"/>
</dbReference>
<keyword evidence="4" id="KW-0547">Nucleotide-binding</keyword>
<feature type="compositionally biased region" description="Basic and acidic residues" evidence="10">
    <location>
        <begin position="1009"/>
        <end position="1098"/>
    </location>
</feature>
<dbReference type="PROSITE" id="PS51192">
    <property type="entry name" value="HELICASE_ATP_BIND_1"/>
    <property type="match status" value="1"/>
</dbReference>
<dbReference type="InterPro" id="IPR001650">
    <property type="entry name" value="Helicase_C-like"/>
</dbReference>
<dbReference type="Gene3D" id="3.40.50.300">
    <property type="entry name" value="P-loop containing nucleotide triphosphate hydrolases"/>
    <property type="match status" value="1"/>
</dbReference>
<feature type="domain" description="Helicase ATP-binding" evidence="11">
    <location>
        <begin position="48"/>
        <end position="232"/>
    </location>
</feature>
<accession>A0AAV4I7J2</accession>
<feature type="compositionally biased region" description="Low complexity" evidence="10">
    <location>
        <begin position="1321"/>
        <end position="1330"/>
    </location>
</feature>
<dbReference type="InterPro" id="IPR000330">
    <property type="entry name" value="SNF2_N"/>
</dbReference>
<dbReference type="FunFam" id="3.40.50.10810:FF:000001">
    <property type="entry name" value="chromodomain-helicase-DNA-binding protein 3 isoform X1"/>
    <property type="match status" value="1"/>
</dbReference>
<evidence type="ECO:0000256" key="2">
    <source>
        <dbReference type="ARBA" id="ARBA00022723"/>
    </source>
</evidence>
<comment type="subcellular location">
    <subcellularLocation>
        <location evidence="1">Nucleus</location>
    </subcellularLocation>
</comment>
<dbReference type="SMART" id="SM01147">
    <property type="entry name" value="DUF1087"/>
    <property type="match status" value="1"/>
</dbReference>
<evidence type="ECO:0000256" key="7">
    <source>
        <dbReference type="ARBA" id="ARBA00022833"/>
    </source>
</evidence>
<evidence type="ECO:0000256" key="3">
    <source>
        <dbReference type="ARBA" id="ARBA00022737"/>
    </source>
</evidence>
<dbReference type="InterPro" id="IPR038718">
    <property type="entry name" value="SNF2-like_sf"/>
</dbReference>
<dbReference type="Pfam" id="PF06465">
    <property type="entry name" value="DUF1087"/>
    <property type="match status" value="1"/>
</dbReference>
<evidence type="ECO:0000259" key="11">
    <source>
        <dbReference type="PROSITE" id="PS51192"/>
    </source>
</evidence>
<dbReference type="GO" id="GO:0042393">
    <property type="term" value="F:histone binding"/>
    <property type="evidence" value="ECO:0007669"/>
    <property type="project" value="TreeGrafter"/>
</dbReference>
<evidence type="ECO:0000256" key="8">
    <source>
        <dbReference type="ARBA" id="ARBA00022840"/>
    </source>
</evidence>
<feature type="compositionally biased region" description="Basic and acidic residues" evidence="10">
    <location>
        <begin position="857"/>
        <end position="1000"/>
    </location>
</feature>
<dbReference type="GO" id="GO:0140658">
    <property type="term" value="F:ATP-dependent chromatin remodeler activity"/>
    <property type="evidence" value="ECO:0007669"/>
    <property type="project" value="TreeGrafter"/>
</dbReference>
<dbReference type="Gene3D" id="3.40.50.10810">
    <property type="entry name" value="Tandem AAA-ATPase domain"/>
    <property type="match status" value="1"/>
</dbReference>
<keyword evidence="8" id="KW-0067">ATP-binding</keyword>
<dbReference type="Pfam" id="PF00271">
    <property type="entry name" value="Helicase_C"/>
    <property type="match status" value="1"/>
</dbReference>
<evidence type="ECO:0000256" key="6">
    <source>
        <dbReference type="ARBA" id="ARBA00022801"/>
    </source>
</evidence>
<dbReference type="PANTHER" id="PTHR45623:SF17">
    <property type="entry name" value="CHROMODOMAIN-HELICASE-DNA-BINDING PROTEIN 3-RELATED"/>
    <property type="match status" value="1"/>
</dbReference>
<feature type="region of interest" description="Disordered" evidence="10">
    <location>
        <begin position="1363"/>
        <end position="1416"/>
    </location>
</feature>
<dbReference type="InterPro" id="IPR014001">
    <property type="entry name" value="Helicase_ATP-bd"/>
</dbReference>
<feature type="compositionally biased region" description="Polar residues" evidence="10">
    <location>
        <begin position="1405"/>
        <end position="1416"/>
    </location>
</feature>
<dbReference type="GO" id="GO:0003677">
    <property type="term" value="F:DNA binding"/>
    <property type="evidence" value="ECO:0007669"/>
    <property type="project" value="InterPro"/>
</dbReference>
<dbReference type="InterPro" id="IPR012957">
    <property type="entry name" value="CHD_C2"/>
</dbReference>
<dbReference type="GO" id="GO:0003682">
    <property type="term" value="F:chromatin binding"/>
    <property type="evidence" value="ECO:0007669"/>
    <property type="project" value="TreeGrafter"/>
</dbReference>
<evidence type="ECO:0000256" key="1">
    <source>
        <dbReference type="ARBA" id="ARBA00004123"/>
    </source>
</evidence>
<dbReference type="GO" id="GO:0016887">
    <property type="term" value="F:ATP hydrolysis activity"/>
    <property type="evidence" value="ECO:0007669"/>
    <property type="project" value="TreeGrafter"/>
</dbReference>
<gene>
    <name evidence="13" type="ORF">ElyMa_002916200</name>
</gene>
<feature type="region of interest" description="Disordered" evidence="10">
    <location>
        <begin position="1307"/>
        <end position="1330"/>
    </location>
</feature>
<keyword evidence="14" id="KW-1185">Reference proteome</keyword>
<dbReference type="EMBL" id="BMAT01006032">
    <property type="protein sequence ID" value="GFS04626.1"/>
    <property type="molecule type" value="Genomic_DNA"/>
</dbReference>
<dbReference type="Proteomes" id="UP000762676">
    <property type="component" value="Unassembled WGS sequence"/>
</dbReference>
<feature type="region of interest" description="Disordered" evidence="10">
    <location>
        <begin position="857"/>
        <end position="1098"/>
    </location>
</feature>
<dbReference type="Pfam" id="PF08074">
    <property type="entry name" value="CHDCT2"/>
    <property type="match status" value="1"/>
</dbReference>
<protein>
    <submittedName>
        <fullName evidence="13">Chromodomain-helicase-DNA-binding protein 4</fullName>
    </submittedName>
</protein>
<dbReference type="GO" id="GO:0005524">
    <property type="term" value="F:ATP binding"/>
    <property type="evidence" value="ECO:0007669"/>
    <property type="project" value="UniProtKB-KW"/>
</dbReference>
<keyword evidence="3" id="KW-0677">Repeat</keyword>
<evidence type="ECO:0000256" key="9">
    <source>
        <dbReference type="ARBA" id="ARBA00023242"/>
    </source>
</evidence>
<dbReference type="SMART" id="SM00487">
    <property type="entry name" value="DEXDc"/>
    <property type="match status" value="1"/>
</dbReference>
<feature type="compositionally biased region" description="Acidic residues" evidence="10">
    <location>
        <begin position="668"/>
        <end position="682"/>
    </location>
</feature>
<dbReference type="SUPFAM" id="SSF52540">
    <property type="entry name" value="P-loop containing nucleoside triphosphate hydrolases"/>
    <property type="match status" value="2"/>
</dbReference>
<feature type="compositionally biased region" description="Acidic residues" evidence="10">
    <location>
        <begin position="692"/>
        <end position="701"/>
    </location>
</feature>
<feature type="region of interest" description="Disordered" evidence="10">
    <location>
        <begin position="668"/>
        <end position="725"/>
    </location>
</feature>
<dbReference type="GO" id="GO:0008270">
    <property type="term" value="F:zinc ion binding"/>
    <property type="evidence" value="ECO:0007669"/>
    <property type="project" value="UniProtKB-KW"/>
</dbReference>
<name>A0AAV4I7J2_9GAST</name>
<dbReference type="InterPro" id="IPR049730">
    <property type="entry name" value="SNF2/RAD54-like_C"/>
</dbReference>
<proteinExistence type="predicted"/>
<dbReference type="InterPro" id="IPR009463">
    <property type="entry name" value="DUF1087"/>
</dbReference>
<dbReference type="GO" id="GO:0000785">
    <property type="term" value="C:chromatin"/>
    <property type="evidence" value="ECO:0007669"/>
    <property type="project" value="TreeGrafter"/>
</dbReference>
<dbReference type="InterPro" id="IPR027417">
    <property type="entry name" value="P-loop_NTPase"/>
</dbReference>
<dbReference type="GO" id="GO:0005634">
    <property type="term" value="C:nucleus"/>
    <property type="evidence" value="ECO:0007669"/>
    <property type="project" value="UniProtKB-SubCell"/>
</dbReference>
<comment type="caution">
    <text evidence="13">The sequence shown here is derived from an EMBL/GenBank/DDBJ whole genome shotgun (WGS) entry which is preliminary data.</text>
</comment>
<evidence type="ECO:0000313" key="13">
    <source>
        <dbReference type="EMBL" id="GFS04626.1"/>
    </source>
</evidence>
<evidence type="ECO:0000256" key="10">
    <source>
        <dbReference type="SAM" id="MobiDB-lite"/>
    </source>
</evidence>
<dbReference type="PANTHER" id="PTHR45623">
    <property type="entry name" value="CHROMODOMAIN-HELICASE-DNA-BINDING PROTEIN 3-RELATED-RELATED"/>
    <property type="match status" value="1"/>
</dbReference>
<dbReference type="CDD" id="cd17994">
    <property type="entry name" value="DEXHc_CHD3_4_5"/>
    <property type="match status" value="1"/>
</dbReference>
<dbReference type="SMART" id="SM01146">
    <property type="entry name" value="DUF1086"/>
    <property type="match status" value="1"/>
</dbReference>
<keyword evidence="6" id="KW-0378">Hydrolase</keyword>
<organism evidence="13 14">
    <name type="scientific">Elysia marginata</name>
    <dbReference type="NCBI Taxonomy" id="1093978"/>
    <lineage>
        <taxon>Eukaryota</taxon>
        <taxon>Metazoa</taxon>
        <taxon>Spiralia</taxon>
        <taxon>Lophotrochozoa</taxon>
        <taxon>Mollusca</taxon>
        <taxon>Gastropoda</taxon>
        <taxon>Heterobranchia</taxon>
        <taxon>Euthyneura</taxon>
        <taxon>Panpulmonata</taxon>
        <taxon>Sacoglossa</taxon>
        <taxon>Placobranchoidea</taxon>
        <taxon>Plakobranchidae</taxon>
        <taxon>Elysia</taxon>
    </lineage>
</organism>
<evidence type="ECO:0000256" key="4">
    <source>
        <dbReference type="ARBA" id="ARBA00022741"/>
    </source>
</evidence>
<dbReference type="PROSITE" id="PS51194">
    <property type="entry name" value="HELICASE_CTER"/>
    <property type="match status" value="1"/>
</dbReference>
<dbReference type="Pfam" id="PF00176">
    <property type="entry name" value="SNF2-rel_dom"/>
    <property type="match status" value="1"/>
</dbReference>
<evidence type="ECO:0000259" key="12">
    <source>
        <dbReference type="PROSITE" id="PS51194"/>
    </source>
</evidence>
<keyword evidence="5" id="KW-0863">Zinc-finger</keyword>
<dbReference type="InterPro" id="IPR002464">
    <property type="entry name" value="DNA/RNA_helicase_DEAH_CS"/>
</dbReference>
<evidence type="ECO:0000256" key="5">
    <source>
        <dbReference type="ARBA" id="ARBA00022771"/>
    </source>
</evidence>
<feature type="domain" description="Helicase C-terminal" evidence="12">
    <location>
        <begin position="364"/>
        <end position="526"/>
    </location>
</feature>
<keyword evidence="9" id="KW-0539">Nucleus</keyword>
<keyword evidence="7" id="KW-0862">Zinc</keyword>
<dbReference type="CDD" id="cd18793">
    <property type="entry name" value="SF2_C_SNF"/>
    <property type="match status" value="1"/>
</dbReference>
<keyword evidence="2" id="KW-0479">Metal-binding</keyword>
<dbReference type="InterPro" id="IPR009462">
    <property type="entry name" value="CHD_II_SANT-like"/>
</dbReference>
<sequence>MTSGTLSVSVKSLLYLQLRKQLDKQPKYLDDTGGKLHPYQLEGLNWLRYSWANNTDTILADEMGLGKTIQTIVFLYSLYKEGHCKGPFLVSAPLSTIINWEREFEFWAPDLYVVTYIGDKDSRTVIREHEFSFDDNAIRGGTKASRLKQGCNVKFHVLLTSYELIGIDTACLGSVDWAVLVVDEAHRLKNNQSKFFRVLASYKLGYKLLLTGTPLQNNLEELFHLLNFLTPDNFNDLQGFLDEFADISKEDQVKKLHDMLGPHLLRRLKADVLKGMPSKSEFIVRVELSALQKKYYKYILARNYEALNIKGGSNQTSLLNIMMDLKKCCNHPYLFPVAALEAPRTSNNAFEGSALIKACGKLELLSKMLKELHGTEHRVLIFSQMTKMLDLLEDFLEAENYKYERIDGGITGSMRQDAIDRFNSKEAPAFVFLLSTRAGGLGINLATADTVVIYDSDWNPHNDIQAFSRAHRIGQANKVMIYRFVTRNSVEERITQVAKRKMMLTHLVVRPGLGNKGGAMSKKELDDILKFGTEELFKDEEVKDGNEDRIVYDQEAIRKLLDRTQAGQEEKVMAMNEYLSSFKVANYTVQEGEEEEEPETEVLKQEAEHADPAYWEKLLRHHYEQQQEDLARTLGKGKRIRKQVNYNDAMNGHDEEAWKENLSDYDSDFSQVNEEDDDDFDDKQEGQTTSINEEDDDDFDDKQEGQTTSTRSRKRNEKDRPLPPLLARVNGQIEVLGFNARQRKAFLNAVMRWGMPPQDAFNSQWLVRDLRGKTEKVFRAYVSLFMRHLCEPGADNAESFADGVPREGLSRQHVLTRIGIMSLVRKKVQEFELINGTYSMPYVKAGEAVEKLKQEADAEKEAKKDKSGKDGKTKEDKKAEKKNGAEKKKEETANAEKTVKAEDGQEKTEEKEGEKKEEEEKKKEEEEKKKTEEEEKKKEDMEIDEDKKPKEESKEKDESKEDAKKENGDKEEKMETDVPEEKKDAEKAIEKEKPEGDDTSNKTAETNDETSKKDEKAEGAEKADKTEEPSDKKEGESADKEKTDKEKEVKGPEEAAKPEKAAAAEGKEEKKTAESAEEKKQEKISRPEVSPEEKKKQDEQFQKFMFNIADGGFTELHTLWSNEQRALFKSREHEVWHRRHDYWLLAGIITHGYGRWQDIQNDQRFQIINEPFISEQGKGNFLEIKNKFLARRFKLLEQALVIEEQLRRAAYLNLTQDHAHPAMALNARFAELECLAESHQHLSKESLGGNKPANAVLHKVLNQLEELLSDMKQDVSRLPATLARVPPVTQRLQMSERNILNRLVTPSTPHAGAVAGIPQPQTQTHQQQQHQQQQQQLQLQQQQLQLQAAVSAAAQAQSQAAATAASSRTDSPVIPNPAVTAVKSGAGGRKSPSTKSPAPPQPPQGNTSSYIYSTCL</sequence>
<evidence type="ECO:0000313" key="14">
    <source>
        <dbReference type="Proteomes" id="UP000762676"/>
    </source>
</evidence>